<reference evidence="1 2" key="1">
    <citation type="submission" date="2021-05" db="EMBL/GenBank/DDBJ databases">
        <title>Genome Assembly of Synthetic Allotetraploid Brassica napus Reveals Homoeologous Exchanges between Subgenomes.</title>
        <authorList>
            <person name="Davis J.T."/>
        </authorList>
    </citation>
    <scope>NUCLEOTIDE SEQUENCE [LARGE SCALE GENOMIC DNA]</scope>
    <source>
        <strain evidence="2">cv. Da-Ae</strain>
        <tissue evidence="1">Seedling</tissue>
    </source>
</reference>
<proteinExistence type="predicted"/>
<keyword evidence="2" id="KW-1185">Reference proteome</keyword>
<dbReference type="EMBL" id="JAGKQM010000009">
    <property type="protein sequence ID" value="KAH0908562.1"/>
    <property type="molecule type" value="Genomic_DNA"/>
</dbReference>
<evidence type="ECO:0000313" key="2">
    <source>
        <dbReference type="Proteomes" id="UP000824890"/>
    </source>
</evidence>
<sequence length="82" mass="8939">MNRQLSPLPSPSSRRSSDGAHCLLLMLPQAAYIVAQKPIQSNHCEFELCKGQSSTSEKKIKALGTSCCMFCDAVSLMSVYTL</sequence>
<evidence type="ECO:0000313" key="1">
    <source>
        <dbReference type="EMBL" id="KAH0908562.1"/>
    </source>
</evidence>
<accession>A0ABQ8BUQ6</accession>
<dbReference type="Proteomes" id="UP000824890">
    <property type="component" value="Unassembled WGS sequence"/>
</dbReference>
<gene>
    <name evidence="1" type="ORF">HID58_031883</name>
</gene>
<protein>
    <submittedName>
        <fullName evidence="1">Uncharacterized protein</fullName>
    </submittedName>
</protein>
<organism evidence="1 2">
    <name type="scientific">Brassica napus</name>
    <name type="common">Rape</name>
    <dbReference type="NCBI Taxonomy" id="3708"/>
    <lineage>
        <taxon>Eukaryota</taxon>
        <taxon>Viridiplantae</taxon>
        <taxon>Streptophyta</taxon>
        <taxon>Embryophyta</taxon>
        <taxon>Tracheophyta</taxon>
        <taxon>Spermatophyta</taxon>
        <taxon>Magnoliopsida</taxon>
        <taxon>eudicotyledons</taxon>
        <taxon>Gunneridae</taxon>
        <taxon>Pentapetalae</taxon>
        <taxon>rosids</taxon>
        <taxon>malvids</taxon>
        <taxon>Brassicales</taxon>
        <taxon>Brassicaceae</taxon>
        <taxon>Brassiceae</taxon>
        <taxon>Brassica</taxon>
    </lineage>
</organism>
<name>A0ABQ8BUQ6_BRANA</name>
<comment type="caution">
    <text evidence="1">The sequence shown here is derived from an EMBL/GenBank/DDBJ whole genome shotgun (WGS) entry which is preliminary data.</text>
</comment>